<evidence type="ECO:0000313" key="2">
    <source>
        <dbReference type="Proteomes" id="UP000252189"/>
    </source>
</evidence>
<comment type="caution">
    <text evidence="1">The sequence shown here is derived from an EMBL/GenBank/DDBJ whole genome shotgun (WGS) entry which is preliminary data.</text>
</comment>
<dbReference type="Proteomes" id="UP000252189">
    <property type="component" value="Unassembled WGS sequence"/>
</dbReference>
<organism evidence="1 2">
    <name type="scientific">Haloplanus salinus</name>
    <dbReference type="NCBI Taxonomy" id="1126245"/>
    <lineage>
        <taxon>Archaea</taxon>
        <taxon>Methanobacteriati</taxon>
        <taxon>Methanobacteriota</taxon>
        <taxon>Stenosarchaea group</taxon>
        <taxon>Halobacteria</taxon>
        <taxon>Halobacteriales</taxon>
        <taxon>Haloferacaceae</taxon>
        <taxon>Haloplanus</taxon>
    </lineage>
</organism>
<dbReference type="RefSeq" id="WP_114448259.1">
    <property type="nucleotide sequence ID" value="NZ_QPHM01000001.1"/>
</dbReference>
<name>A0A368NAU6_9EURY</name>
<dbReference type="PROSITE" id="PS51257">
    <property type="entry name" value="PROKAR_LIPOPROTEIN"/>
    <property type="match status" value="1"/>
</dbReference>
<reference evidence="1 2" key="1">
    <citation type="submission" date="2018-07" db="EMBL/GenBank/DDBJ databases">
        <title>Genome sequences of Haloplanus salinus JCM 18368T.</title>
        <authorList>
            <person name="Kim Y.B."/>
            <person name="Roh S.W."/>
        </authorList>
    </citation>
    <scope>NUCLEOTIDE SEQUENCE [LARGE SCALE GENOMIC DNA]</scope>
    <source>
        <strain evidence="1 2">JCM 18368</strain>
    </source>
</reference>
<evidence type="ECO:0000313" key="1">
    <source>
        <dbReference type="EMBL" id="RCU46705.1"/>
    </source>
</evidence>
<accession>A0A368NAU6</accession>
<protein>
    <recommendedName>
        <fullName evidence="3">Lipoprotein</fullName>
    </recommendedName>
</protein>
<gene>
    <name evidence="1" type="ORF">DU504_04940</name>
</gene>
<dbReference type="PROSITE" id="PS51318">
    <property type="entry name" value="TAT"/>
    <property type="match status" value="1"/>
</dbReference>
<dbReference type="EMBL" id="QPHM01000001">
    <property type="protein sequence ID" value="RCU46705.1"/>
    <property type="molecule type" value="Genomic_DNA"/>
</dbReference>
<proteinExistence type="predicted"/>
<keyword evidence="2" id="KW-1185">Reference proteome</keyword>
<dbReference type="OrthoDB" id="380293at2157"/>
<evidence type="ECO:0008006" key="3">
    <source>
        <dbReference type="Google" id="ProtNLM"/>
    </source>
</evidence>
<sequence length="138" mass="14147">MVRRRAFLAGLAALSGLAGCGASAAADTGSAVAPDRPSCADGFRIVDRVERIERGTVPEVEFRLHNGGDTTVGYTLRVGFEQATSTGLREPSGRDVLVGTVGPGATVTITATTDGAERTSTTDYTLAVTLSCPESADV</sequence>
<dbReference type="AlphaFoldDB" id="A0A368NAU6"/>
<dbReference type="InterPro" id="IPR006311">
    <property type="entry name" value="TAT_signal"/>
</dbReference>